<dbReference type="AlphaFoldDB" id="A0A2N1KV31"/>
<dbReference type="EMBL" id="LLXL01010195">
    <property type="protein sequence ID" value="PKK40907.1"/>
    <property type="molecule type" value="Genomic_DNA"/>
</dbReference>
<name>A0A2N1KV31_9GLOM</name>
<evidence type="ECO:0000313" key="2">
    <source>
        <dbReference type="Proteomes" id="UP000233469"/>
    </source>
</evidence>
<organism evidence="1 2">
    <name type="scientific">Rhizophagus irregularis</name>
    <dbReference type="NCBI Taxonomy" id="588596"/>
    <lineage>
        <taxon>Eukaryota</taxon>
        <taxon>Fungi</taxon>
        <taxon>Fungi incertae sedis</taxon>
        <taxon>Mucoromycota</taxon>
        <taxon>Glomeromycotina</taxon>
        <taxon>Glomeromycetes</taxon>
        <taxon>Glomerales</taxon>
        <taxon>Glomeraceae</taxon>
        <taxon>Rhizophagus</taxon>
    </lineage>
</organism>
<reference evidence="1 2" key="1">
    <citation type="submission" date="2016-04" db="EMBL/GenBank/DDBJ databases">
        <title>Genome analyses suggest a sexual origin of heterokaryosis in a supposedly ancient asexual fungus.</title>
        <authorList>
            <person name="Ropars J."/>
            <person name="Sedzielewska K."/>
            <person name="Noel J."/>
            <person name="Charron P."/>
            <person name="Farinelli L."/>
            <person name="Marton T."/>
            <person name="Kruger M."/>
            <person name="Pelin A."/>
            <person name="Brachmann A."/>
            <person name="Corradi N."/>
        </authorList>
    </citation>
    <scope>NUCLEOTIDE SEQUENCE [LARGE SCALE GENOMIC DNA]</scope>
    <source>
        <strain evidence="1 2">C2</strain>
    </source>
</reference>
<accession>A0A2N1KV31</accession>
<dbReference type="Proteomes" id="UP000233469">
    <property type="component" value="Unassembled WGS sequence"/>
</dbReference>
<proteinExistence type="predicted"/>
<protein>
    <submittedName>
        <fullName evidence="1">Uncharacterized protein</fullName>
    </submittedName>
</protein>
<sequence length="65" mass="7295">MPYLDSGCNFFWTVEGSRSARRAVFAVILNGAKNLSEAMTIASQAFRHSPDNYTFPAQNYTIVNF</sequence>
<evidence type="ECO:0000313" key="1">
    <source>
        <dbReference type="EMBL" id="PKK40907.1"/>
    </source>
</evidence>
<gene>
    <name evidence="1" type="ORF">RhiirC2_805198</name>
</gene>
<comment type="caution">
    <text evidence="1">The sequence shown here is derived from an EMBL/GenBank/DDBJ whole genome shotgun (WGS) entry which is preliminary data.</text>
</comment>
<reference evidence="1 2" key="2">
    <citation type="submission" date="2017-10" db="EMBL/GenBank/DDBJ databases">
        <title>Extensive intraspecific genome diversity in a model arbuscular mycorrhizal fungus.</title>
        <authorList>
            <person name="Chen E.C.H."/>
            <person name="Morin E."/>
            <person name="Baudet D."/>
            <person name="Noel J."/>
            <person name="Ndikumana S."/>
            <person name="Charron P."/>
            <person name="St-Onge C."/>
            <person name="Giorgi J."/>
            <person name="Grigoriev I.V."/>
            <person name="Roux C."/>
            <person name="Martin F.M."/>
            <person name="Corradi N."/>
        </authorList>
    </citation>
    <scope>NUCLEOTIDE SEQUENCE [LARGE SCALE GENOMIC DNA]</scope>
    <source>
        <strain evidence="1 2">C2</strain>
    </source>
</reference>